<dbReference type="InterPro" id="IPR002591">
    <property type="entry name" value="Phosphodiest/P_Trfase"/>
</dbReference>
<dbReference type="SUPFAM" id="SSF53649">
    <property type="entry name" value="Alkaline phosphatase-like"/>
    <property type="match status" value="1"/>
</dbReference>
<comment type="caution">
    <text evidence="1">The sequence shown here is derived from an EMBL/GenBank/DDBJ whole genome shotgun (WGS) entry which is preliminary data.</text>
</comment>
<dbReference type="PANTHER" id="PTHR10151:SF120">
    <property type="entry name" value="BIS(5'-ADENOSYL)-TRIPHOSPHATASE"/>
    <property type="match status" value="1"/>
</dbReference>
<dbReference type="Pfam" id="PF01663">
    <property type="entry name" value="Phosphodiest"/>
    <property type="match status" value="1"/>
</dbReference>
<evidence type="ECO:0000313" key="2">
    <source>
        <dbReference type="Proteomes" id="UP000050969"/>
    </source>
</evidence>
<dbReference type="PANTHER" id="PTHR10151">
    <property type="entry name" value="ECTONUCLEOTIDE PYROPHOSPHATASE/PHOSPHODIESTERASE"/>
    <property type="match status" value="1"/>
</dbReference>
<dbReference type="Gene3D" id="3.40.720.10">
    <property type="entry name" value="Alkaline Phosphatase, subunit A"/>
    <property type="match status" value="1"/>
</dbReference>
<organism evidence="1 2">
    <name type="scientific">Lacticaseibacillus saniviri JCM 17471 = DSM 24301</name>
    <dbReference type="NCBI Taxonomy" id="1293598"/>
    <lineage>
        <taxon>Bacteria</taxon>
        <taxon>Bacillati</taxon>
        <taxon>Bacillota</taxon>
        <taxon>Bacilli</taxon>
        <taxon>Lactobacillales</taxon>
        <taxon>Lactobacillaceae</taxon>
        <taxon>Lacticaseibacillus</taxon>
    </lineage>
</organism>
<dbReference type="AlphaFoldDB" id="A0A0R2MX80"/>
<dbReference type="PATRIC" id="fig|1293598.4.peg.1443"/>
<dbReference type="CDD" id="cd16018">
    <property type="entry name" value="Enpp"/>
    <property type="match status" value="1"/>
</dbReference>
<protein>
    <submittedName>
        <fullName evidence="1">Nucleotide pyrophosphatase</fullName>
    </submittedName>
</protein>
<dbReference type="InterPro" id="IPR017850">
    <property type="entry name" value="Alkaline_phosphatase_core_sf"/>
</dbReference>
<accession>A0A0R2MX80</accession>
<dbReference type="Proteomes" id="UP000050969">
    <property type="component" value="Unassembled WGS sequence"/>
</dbReference>
<dbReference type="STRING" id="1293598.IV56_GL001379"/>
<keyword evidence="2" id="KW-1185">Reference proteome</keyword>
<proteinExistence type="predicted"/>
<gene>
    <name evidence="1" type="ORF">IV56_GL001379</name>
</gene>
<sequence>MEANYMAKKLVVISLDAMGASDLTEANLDQLPNIASVVAHGTHVKEVRGIYPTLTYPSHTSIITGTYPKRHGIVNNTKIQPNRLSPDWFWYRKDVKATPLYDVAKQHGMTTAAFLWPVTAKAKIDYNMAEIFPNRIWTNQVLVSMRASSARWLLAMNQKYGHLRQGIKQPYLDDLVTASAIDTILKHQPDLTLIHLVDMDSMRHAHGVQSDEAHAALKRHDLRVGQIIQATKDAHVYDDTAFVLLGDHFQIDVSKMIRLNRIFADRGWLTAHSDGLIEPDWHVLAKSADGSTYIYSDGTIASDTIKAAIADVEGIETIHGQDDIAASGTDLQAALMVEAKAGYYFIDAGAGDVVEPVDPASIGQIDRYRAVHGFSPDKPDYATTIVYAGPGIKQGATVASANLVDEGPTFGKILGLTYPVPTDGQATDDIFE</sequence>
<dbReference type="EMBL" id="JQCE01000005">
    <property type="protein sequence ID" value="KRO18248.1"/>
    <property type="molecule type" value="Genomic_DNA"/>
</dbReference>
<evidence type="ECO:0000313" key="1">
    <source>
        <dbReference type="EMBL" id="KRO18248.1"/>
    </source>
</evidence>
<dbReference type="GO" id="GO:0016787">
    <property type="term" value="F:hydrolase activity"/>
    <property type="evidence" value="ECO:0007669"/>
    <property type="project" value="UniProtKB-ARBA"/>
</dbReference>
<name>A0A0R2MX80_9LACO</name>
<reference evidence="1 2" key="1">
    <citation type="journal article" date="2015" name="Genome Announc.">
        <title>Expanding the biotechnology potential of lactobacilli through comparative genomics of 213 strains and associated genera.</title>
        <authorList>
            <person name="Sun Z."/>
            <person name="Harris H.M."/>
            <person name="McCann A."/>
            <person name="Guo C."/>
            <person name="Argimon S."/>
            <person name="Zhang W."/>
            <person name="Yang X."/>
            <person name="Jeffery I.B."/>
            <person name="Cooney J.C."/>
            <person name="Kagawa T.F."/>
            <person name="Liu W."/>
            <person name="Song Y."/>
            <person name="Salvetti E."/>
            <person name="Wrobel A."/>
            <person name="Rasinkangas P."/>
            <person name="Parkhill J."/>
            <person name="Rea M.C."/>
            <person name="O'Sullivan O."/>
            <person name="Ritari J."/>
            <person name="Douillard F.P."/>
            <person name="Paul Ross R."/>
            <person name="Yang R."/>
            <person name="Briner A.E."/>
            <person name="Felis G.E."/>
            <person name="de Vos W.M."/>
            <person name="Barrangou R."/>
            <person name="Klaenhammer T.R."/>
            <person name="Caufield P.W."/>
            <person name="Cui Y."/>
            <person name="Zhang H."/>
            <person name="O'Toole P.W."/>
        </authorList>
    </citation>
    <scope>NUCLEOTIDE SEQUENCE [LARGE SCALE GENOMIC DNA]</scope>
    <source>
        <strain evidence="1 2">DSM 24301</strain>
    </source>
</reference>